<dbReference type="GO" id="GO:0005783">
    <property type="term" value="C:endoplasmic reticulum"/>
    <property type="evidence" value="ECO:0007669"/>
    <property type="project" value="TreeGrafter"/>
</dbReference>
<keyword evidence="4" id="KW-0812">Transmembrane</keyword>
<evidence type="ECO:0000259" key="5">
    <source>
        <dbReference type="PROSITE" id="PS51352"/>
    </source>
</evidence>
<feature type="region of interest" description="Disordered" evidence="3">
    <location>
        <begin position="344"/>
        <end position="385"/>
    </location>
</feature>
<proteinExistence type="inferred from homology"/>
<keyword evidence="4" id="KW-1133">Transmembrane helix</keyword>
<dbReference type="CDD" id="cd02961">
    <property type="entry name" value="PDI_a_family"/>
    <property type="match status" value="1"/>
</dbReference>
<sequence>MLFVNILAEVHNLTMAEYNDLTEPTFIKLYAPWCGHCKHLAPKFEELSTTLTNVKVVQVDCTDESVKQICGKLGVRGYPALKLFYNNQFIDYEGEREVGAMKHWVEAMFLPLMQISTVSELKQRAASNHASTFFFAQTAHPEKYEEHLLALKGQIIIGYEQSSVERFIAVREGIEITYTGGMNPVELNRFVQTHLIPIFTMLTPSNFGRTIRTGAPAIILFGKDAEVQPELKKLQEMAQQFKYAAQFGFLASDEKSKPFIEQNKQDPERNAVFAMKQTHGGQFDIAYKYLDEGTFEELVEFVFNKEPEFKLAGGDNTKVIVAVSISVTLIVITLVLFCCCRKSKDASHHEEKTVGEEQGEEGEQGEEEKVEEEAPKEDEKKDKTD</sequence>
<reference evidence="7 8" key="2">
    <citation type="submission" date="2024-07" db="EMBL/GenBank/DDBJ databases">
        <authorList>
            <person name="Akdeniz Z."/>
        </authorList>
    </citation>
    <scope>NUCLEOTIDE SEQUENCE [LARGE SCALE GENOMIC DNA]</scope>
</reference>
<dbReference type="PROSITE" id="PS00194">
    <property type="entry name" value="THIOREDOXIN_1"/>
    <property type="match status" value="1"/>
</dbReference>
<evidence type="ECO:0000313" key="8">
    <source>
        <dbReference type="Proteomes" id="UP001642409"/>
    </source>
</evidence>
<feature type="transmembrane region" description="Helical" evidence="4">
    <location>
        <begin position="319"/>
        <end position="339"/>
    </location>
</feature>
<dbReference type="Proteomes" id="UP001642409">
    <property type="component" value="Unassembled WGS sequence"/>
</dbReference>
<keyword evidence="8" id="KW-1185">Reference proteome</keyword>
<dbReference type="EMBL" id="CAXDID020000206">
    <property type="protein sequence ID" value="CAL6055508.1"/>
    <property type="molecule type" value="Genomic_DNA"/>
</dbReference>
<comment type="caution">
    <text evidence="6">The sequence shown here is derived from an EMBL/GenBank/DDBJ whole genome shotgun (WGS) entry which is preliminary data.</text>
</comment>
<keyword evidence="6" id="KW-0413">Isomerase</keyword>
<dbReference type="InterPro" id="IPR036249">
    <property type="entry name" value="Thioredoxin-like_sf"/>
</dbReference>
<evidence type="ECO:0000256" key="3">
    <source>
        <dbReference type="SAM" id="MobiDB-lite"/>
    </source>
</evidence>
<keyword evidence="4" id="KW-0472">Membrane</keyword>
<dbReference type="AlphaFoldDB" id="A0AA86QB96"/>
<comment type="similarity">
    <text evidence="1">Belongs to the protein disulfide isomerase family.</text>
</comment>
<dbReference type="PANTHER" id="PTHR45672">
    <property type="entry name" value="PROTEIN DISULFIDE-ISOMERASE C17H9.14C-RELATED"/>
    <property type="match status" value="1"/>
</dbReference>
<evidence type="ECO:0000313" key="7">
    <source>
        <dbReference type="EMBL" id="CAL6055508.1"/>
    </source>
</evidence>
<dbReference type="InterPro" id="IPR051063">
    <property type="entry name" value="PDI"/>
</dbReference>
<dbReference type="GO" id="GO:0003756">
    <property type="term" value="F:protein disulfide isomerase activity"/>
    <property type="evidence" value="ECO:0007669"/>
    <property type="project" value="TreeGrafter"/>
</dbReference>
<dbReference type="InterPro" id="IPR013766">
    <property type="entry name" value="Thioredoxin_domain"/>
</dbReference>
<dbReference type="EMBL" id="CATOUU010000851">
    <property type="protein sequence ID" value="CAI9954848.1"/>
    <property type="molecule type" value="Genomic_DNA"/>
</dbReference>
<accession>A0AA86QB96</accession>
<evidence type="ECO:0000256" key="1">
    <source>
        <dbReference type="ARBA" id="ARBA00006347"/>
    </source>
</evidence>
<evidence type="ECO:0000256" key="4">
    <source>
        <dbReference type="SAM" id="Phobius"/>
    </source>
</evidence>
<organism evidence="6">
    <name type="scientific">Hexamita inflata</name>
    <dbReference type="NCBI Taxonomy" id="28002"/>
    <lineage>
        <taxon>Eukaryota</taxon>
        <taxon>Metamonada</taxon>
        <taxon>Diplomonadida</taxon>
        <taxon>Hexamitidae</taxon>
        <taxon>Hexamitinae</taxon>
        <taxon>Hexamita</taxon>
    </lineage>
</organism>
<dbReference type="Pfam" id="PF00085">
    <property type="entry name" value="Thioredoxin"/>
    <property type="match status" value="1"/>
</dbReference>
<feature type="compositionally biased region" description="Basic and acidic residues" evidence="3">
    <location>
        <begin position="344"/>
        <end position="355"/>
    </location>
</feature>
<dbReference type="Gene3D" id="3.40.30.10">
    <property type="entry name" value="Glutaredoxin"/>
    <property type="match status" value="2"/>
</dbReference>
<dbReference type="Pfam" id="PF13848">
    <property type="entry name" value="Thioredoxin_6"/>
    <property type="match status" value="1"/>
</dbReference>
<dbReference type="GO" id="GO:0006457">
    <property type="term" value="P:protein folding"/>
    <property type="evidence" value="ECO:0007669"/>
    <property type="project" value="TreeGrafter"/>
</dbReference>
<evidence type="ECO:0000313" key="6">
    <source>
        <dbReference type="EMBL" id="CAI9954848.1"/>
    </source>
</evidence>
<dbReference type="InterPro" id="IPR017937">
    <property type="entry name" value="Thioredoxin_CS"/>
</dbReference>
<gene>
    <name evidence="6" type="ORF">HINF_LOCUS42493</name>
    <name evidence="7" type="ORF">HINF_LOCUS46579</name>
</gene>
<dbReference type="PANTHER" id="PTHR45672:SF3">
    <property type="entry name" value="THIOREDOXIN DOMAIN-CONTAINING PROTEIN 5"/>
    <property type="match status" value="1"/>
</dbReference>
<name>A0AA86QB96_9EUKA</name>
<keyword evidence="2" id="KW-0732">Signal</keyword>
<reference evidence="6" key="1">
    <citation type="submission" date="2023-06" db="EMBL/GenBank/DDBJ databases">
        <authorList>
            <person name="Kurt Z."/>
        </authorList>
    </citation>
    <scope>NUCLEOTIDE SEQUENCE</scope>
</reference>
<feature type="domain" description="Thioredoxin" evidence="5">
    <location>
        <begin position="2"/>
        <end position="110"/>
    </location>
</feature>
<evidence type="ECO:0000256" key="2">
    <source>
        <dbReference type="ARBA" id="ARBA00022729"/>
    </source>
</evidence>
<dbReference type="SUPFAM" id="SSF52833">
    <property type="entry name" value="Thioredoxin-like"/>
    <property type="match status" value="1"/>
</dbReference>
<protein>
    <submittedName>
        <fullName evidence="6">Protein disulfide isomerase PDI2</fullName>
    </submittedName>
    <submittedName>
        <fullName evidence="7">Protein_disulfide isomerase PDI2</fullName>
    </submittedName>
</protein>
<dbReference type="PROSITE" id="PS51352">
    <property type="entry name" value="THIOREDOXIN_2"/>
    <property type="match status" value="1"/>
</dbReference>
<feature type="compositionally biased region" description="Acidic residues" evidence="3">
    <location>
        <begin position="357"/>
        <end position="376"/>
    </location>
</feature>